<keyword evidence="3" id="KW-1185">Reference proteome</keyword>
<proteinExistence type="predicted"/>
<dbReference type="RefSeq" id="WP_073122316.1">
    <property type="nucleotide sequence ID" value="NZ_FRAA01000003.1"/>
</dbReference>
<feature type="transmembrane region" description="Helical" evidence="1">
    <location>
        <begin position="25"/>
        <end position="43"/>
    </location>
</feature>
<sequence>MDIQNKILKAAADLSKELGQARKDFTRNLITISTGFLALFIGLKSDSIENECAKYFFLATIILLVLGILFSTISLYQEIYFIRKNERFLKKKLNEHLEGKLIEEILFNYTDKPWFIRACEFIGYAAFILSTFVLIGYVYFLE</sequence>
<dbReference type="EMBL" id="FRAA01000003">
    <property type="protein sequence ID" value="SHK17814.1"/>
    <property type="molecule type" value="Genomic_DNA"/>
</dbReference>
<keyword evidence="1" id="KW-0812">Transmembrane</keyword>
<name>A0A1M6QBX4_REIAG</name>
<feature type="transmembrane region" description="Helical" evidence="1">
    <location>
        <begin position="55"/>
        <end position="82"/>
    </location>
</feature>
<evidence type="ECO:0000313" key="2">
    <source>
        <dbReference type="EMBL" id="SHK17814.1"/>
    </source>
</evidence>
<feature type="transmembrane region" description="Helical" evidence="1">
    <location>
        <begin position="121"/>
        <end position="140"/>
    </location>
</feature>
<organism evidence="2 3">
    <name type="scientific">Reichenbachiella agariperforans</name>
    <dbReference type="NCBI Taxonomy" id="156994"/>
    <lineage>
        <taxon>Bacteria</taxon>
        <taxon>Pseudomonadati</taxon>
        <taxon>Bacteroidota</taxon>
        <taxon>Cytophagia</taxon>
        <taxon>Cytophagales</taxon>
        <taxon>Reichenbachiellaceae</taxon>
        <taxon>Reichenbachiella</taxon>
    </lineage>
</organism>
<protein>
    <submittedName>
        <fullName evidence="2">Uncharacterized protein</fullName>
    </submittedName>
</protein>
<keyword evidence="1" id="KW-1133">Transmembrane helix</keyword>
<dbReference type="AlphaFoldDB" id="A0A1M6QBX4"/>
<dbReference type="Proteomes" id="UP000184474">
    <property type="component" value="Unassembled WGS sequence"/>
</dbReference>
<keyword evidence="1" id="KW-0472">Membrane</keyword>
<evidence type="ECO:0000313" key="3">
    <source>
        <dbReference type="Proteomes" id="UP000184474"/>
    </source>
</evidence>
<reference evidence="3" key="1">
    <citation type="submission" date="2016-11" db="EMBL/GenBank/DDBJ databases">
        <authorList>
            <person name="Varghese N."/>
            <person name="Submissions S."/>
        </authorList>
    </citation>
    <scope>NUCLEOTIDE SEQUENCE [LARGE SCALE GENOMIC DNA]</scope>
    <source>
        <strain evidence="3">DSM 26134</strain>
    </source>
</reference>
<accession>A0A1M6QBX4</accession>
<evidence type="ECO:0000256" key="1">
    <source>
        <dbReference type="SAM" id="Phobius"/>
    </source>
</evidence>
<gene>
    <name evidence="2" type="ORF">SAMN04488028_103266</name>
</gene>